<sequence>MQIYLGEGNHVKTFKLTILAVCCISSTVSANSTRDSLEPILENGPWYYEVGGARYVPLTRLDSSRISAGAGISWNGNLMCSNLDPSVSMDAFMNGAKEGFINLQRNAVSTFKGVIASLPGLALQHADPGLYELLSTGFIQAEDMFNVELANCRQVTRDLATSQPNYEWVKASGFGGLSNVFNKNGAPISNVKKDAGILMDDTEKNVGREGVDWVCDTKAGGDDQRPIKSSDIVLSSFNQLAGRESCDMSPVTVTDTSPLHVSHWNSPEDARKWFIDVVGDVEVYTTPSKKPINTKIGTGLMPKIEETFSDVSDKMDRIVTSSQPPTLNDLREVSFTDVLVSRAMIESLRRDPQGRMLAQRLSLDIALQREMMRALTMRRMLMSGKDIEVVSALEPSQKMVDNAIERLSKEIRVVREEIEIRRELLSSTAPFVLQRDHNRQSTVINEIDKITIEQLGD</sequence>
<protein>
    <submittedName>
        <fullName evidence="1">Integrating conjugative element protein</fullName>
    </submittedName>
</protein>
<gene>
    <name evidence="1" type="ORF">F0254_20565</name>
</gene>
<evidence type="ECO:0000313" key="2">
    <source>
        <dbReference type="Proteomes" id="UP000532247"/>
    </source>
</evidence>
<evidence type="ECO:0000313" key="1">
    <source>
        <dbReference type="EMBL" id="NOI11232.1"/>
    </source>
</evidence>
<name>A0A7Y4EZ61_VIBAL</name>
<dbReference type="AlphaFoldDB" id="A0A7Y4EZ61"/>
<proteinExistence type="predicted"/>
<dbReference type="Proteomes" id="UP000532247">
    <property type="component" value="Unassembled WGS sequence"/>
</dbReference>
<comment type="caution">
    <text evidence="1">The sequence shown here is derived from an EMBL/GenBank/DDBJ whole genome shotgun (WGS) entry which is preliminary data.</text>
</comment>
<reference evidence="1 2" key="1">
    <citation type="submission" date="2019-09" db="EMBL/GenBank/DDBJ databases">
        <title>Draft genome sequencing and comparative genomics of hatchery-associated Vibrios.</title>
        <authorList>
            <person name="Kehlet-Delgado H."/>
            <person name="Mueller R.S."/>
        </authorList>
    </citation>
    <scope>NUCLEOTIDE SEQUENCE [LARGE SCALE GENOMIC DNA]</scope>
    <source>
        <strain evidence="1 2">081416A</strain>
    </source>
</reference>
<dbReference type="NCBIfam" id="TIGR03755">
    <property type="entry name" value="conj_TIGR03755"/>
    <property type="match status" value="1"/>
</dbReference>
<dbReference type="EMBL" id="VTYF01000015">
    <property type="protein sequence ID" value="NOI11232.1"/>
    <property type="molecule type" value="Genomic_DNA"/>
</dbReference>
<dbReference type="InterPro" id="IPR021204">
    <property type="entry name" value="Integr_conj_element_PFL4711"/>
</dbReference>
<organism evidence="1 2">
    <name type="scientific">Vibrio alginolyticus</name>
    <dbReference type="NCBI Taxonomy" id="663"/>
    <lineage>
        <taxon>Bacteria</taxon>
        <taxon>Pseudomonadati</taxon>
        <taxon>Pseudomonadota</taxon>
        <taxon>Gammaproteobacteria</taxon>
        <taxon>Vibrionales</taxon>
        <taxon>Vibrionaceae</taxon>
        <taxon>Vibrio</taxon>
    </lineage>
</organism>
<accession>A0A7Y4EZ61</accession>